<dbReference type="EMBL" id="BKCJ010002672">
    <property type="protein sequence ID" value="GEU50151.1"/>
    <property type="molecule type" value="Genomic_DNA"/>
</dbReference>
<evidence type="ECO:0000313" key="1">
    <source>
        <dbReference type="EMBL" id="GEU50151.1"/>
    </source>
</evidence>
<feature type="non-terminal residue" evidence="1">
    <location>
        <position position="1"/>
    </location>
</feature>
<dbReference type="AlphaFoldDB" id="A0A6L2KL63"/>
<gene>
    <name evidence="1" type="ORF">Tci_022129</name>
</gene>
<organism evidence="1">
    <name type="scientific">Tanacetum cinerariifolium</name>
    <name type="common">Dalmatian daisy</name>
    <name type="synonym">Chrysanthemum cinerariifolium</name>
    <dbReference type="NCBI Taxonomy" id="118510"/>
    <lineage>
        <taxon>Eukaryota</taxon>
        <taxon>Viridiplantae</taxon>
        <taxon>Streptophyta</taxon>
        <taxon>Embryophyta</taxon>
        <taxon>Tracheophyta</taxon>
        <taxon>Spermatophyta</taxon>
        <taxon>Magnoliopsida</taxon>
        <taxon>eudicotyledons</taxon>
        <taxon>Gunneridae</taxon>
        <taxon>Pentapetalae</taxon>
        <taxon>asterids</taxon>
        <taxon>campanulids</taxon>
        <taxon>Asterales</taxon>
        <taxon>Asteraceae</taxon>
        <taxon>Asteroideae</taxon>
        <taxon>Anthemideae</taxon>
        <taxon>Anthemidinae</taxon>
        <taxon>Tanacetum</taxon>
    </lineage>
</organism>
<proteinExistence type="predicted"/>
<name>A0A6L2KL63_TANCI</name>
<protein>
    <submittedName>
        <fullName evidence="1">Uncharacterized protein</fullName>
    </submittedName>
</protein>
<reference evidence="1" key="1">
    <citation type="journal article" date="2019" name="Sci. Rep.">
        <title>Draft genome of Tanacetum cinerariifolium, the natural source of mosquito coil.</title>
        <authorList>
            <person name="Yamashiro T."/>
            <person name="Shiraishi A."/>
            <person name="Satake H."/>
            <person name="Nakayama K."/>
        </authorList>
    </citation>
    <scope>NUCLEOTIDE SEQUENCE</scope>
</reference>
<sequence length="88" mass="9042">KSVSVVASVSVASTKVYVSALPNVDTLSDAVIYSFFASQSNSPQVAGLCWGEWGIVGKSGGLWWNGAGSGGIGFVESSGKVGRMNRDL</sequence>
<comment type="caution">
    <text evidence="1">The sequence shown here is derived from an EMBL/GenBank/DDBJ whole genome shotgun (WGS) entry which is preliminary data.</text>
</comment>
<accession>A0A6L2KL63</accession>